<comment type="caution">
    <text evidence="2">The sequence shown here is derived from an EMBL/GenBank/DDBJ whole genome shotgun (WGS) entry which is preliminary data.</text>
</comment>
<evidence type="ECO:0008006" key="4">
    <source>
        <dbReference type="Google" id="ProtNLM"/>
    </source>
</evidence>
<feature type="region of interest" description="Disordered" evidence="1">
    <location>
        <begin position="1"/>
        <end position="21"/>
    </location>
</feature>
<dbReference type="AlphaFoldDB" id="A0A3E2BLN0"/>
<reference evidence="2 3" key="1">
    <citation type="submission" date="2018-08" db="EMBL/GenBank/DDBJ databases">
        <title>Genome analysis of the thermophilic bacterium of the candidate phylum Aminicenantes from deep subsurface aquifer revealed its physiology and ecological role.</title>
        <authorList>
            <person name="Kadnikov V.V."/>
            <person name="Mardanov A.V."/>
            <person name="Beletsky A.V."/>
            <person name="Karnachuk O.V."/>
            <person name="Ravin N.V."/>
        </authorList>
    </citation>
    <scope>NUCLEOTIDE SEQUENCE [LARGE SCALE GENOMIC DNA]</scope>
    <source>
        <strain evidence="2">BY38</strain>
    </source>
</reference>
<dbReference type="Proteomes" id="UP000257323">
    <property type="component" value="Unassembled WGS sequence"/>
</dbReference>
<gene>
    <name evidence="2" type="ORF">OP8BY_0164</name>
</gene>
<organism evidence="2 3">
    <name type="scientific">Candidatus Saccharicenans subterraneus</name>
    <dbReference type="NCBI Taxonomy" id="2508984"/>
    <lineage>
        <taxon>Bacteria</taxon>
        <taxon>Candidatus Aminicenantota</taxon>
        <taxon>Candidatus Aminicenantia</taxon>
        <taxon>Candidatus Aminicenantales</taxon>
        <taxon>Candidatus Saccharicenantaceae</taxon>
        <taxon>Candidatus Saccharicenans</taxon>
    </lineage>
</organism>
<proteinExistence type="predicted"/>
<dbReference type="EMBL" id="QUAH01000008">
    <property type="protein sequence ID" value="RFT15516.1"/>
    <property type="molecule type" value="Genomic_DNA"/>
</dbReference>
<accession>A0A3E2BLN0</accession>
<evidence type="ECO:0000313" key="3">
    <source>
        <dbReference type="Proteomes" id="UP000257323"/>
    </source>
</evidence>
<sequence>MVKKKKAKPAPRKPVKKVVKKKSVKKAVKKEVAPAPRPMTALECRVCGYRLIIDRKCGCAEEHVMLCCGQPMEKVETTV</sequence>
<protein>
    <recommendedName>
        <fullName evidence="4">Desulfoferrodoxin N-terminal domain-containing protein</fullName>
    </recommendedName>
</protein>
<evidence type="ECO:0000313" key="2">
    <source>
        <dbReference type="EMBL" id="RFT15516.1"/>
    </source>
</evidence>
<name>A0A3E2BLN0_9BACT</name>
<evidence type="ECO:0000256" key="1">
    <source>
        <dbReference type="SAM" id="MobiDB-lite"/>
    </source>
</evidence>